<gene>
    <name evidence="1" type="ORF">H4R34_005491</name>
</gene>
<evidence type="ECO:0000313" key="1">
    <source>
        <dbReference type="EMBL" id="KAJ1972185.1"/>
    </source>
</evidence>
<sequence>MASVPLLLAWRPGLDGLRMHSSGLVTLHPSALLPALDEHRTTLPPTNIPRPDTQRSLDTPIDPALDSDPTGQRLCSAISQQDTEAVLALWPHWVVKVTEPYPSVDDTRAAQVLTWCYTSKDYHLFVQVLDDLWQTGGVSPPPPLTLTQAFLVYYHLNDYTRAEKLFQTLDNGDVERPWAVYRIMARLHIQHGRLRETRSVLKRLNHIGGTVD</sequence>
<dbReference type="AlphaFoldDB" id="A0A9W8EAP2"/>
<accession>A0A9W8EAP2</accession>
<keyword evidence="2" id="KW-1185">Reference proteome</keyword>
<organism evidence="1 2">
    <name type="scientific">Dimargaris verticillata</name>
    <dbReference type="NCBI Taxonomy" id="2761393"/>
    <lineage>
        <taxon>Eukaryota</taxon>
        <taxon>Fungi</taxon>
        <taxon>Fungi incertae sedis</taxon>
        <taxon>Zoopagomycota</taxon>
        <taxon>Kickxellomycotina</taxon>
        <taxon>Dimargaritomycetes</taxon>
        <taxon>Dimargaritales</taxon>
        <taxon>Dimargaritaceae</taxon>
        <taxon>Dimargaris</taxon>
    </lineage>
</organism>
<dbReference type="EMBL" id="JANBQB010001131">
    <property type="protein sequence ID" value="KAJ1972185.1"/>
    <property type="molecule type" value="Genomic_DNA"/>
</dbReference>
<dbReference type="Proteomes" id="UP001151582">
    <property type="component" value="Unassembled WGS sequence"/>
</dbReference>
<feature type="non-terminal residue" evidence="1">
    <location>
        <position position="212"/>
    </location>
</feature>
<comment type="caution">
    <text evidence="1">The sequence shown here is derived from an EMBL/GenBank/DDBJ whole genome shotgun (WGS) entry which is preliminary data.</text>
</comment>
<evidence type="ECO:0000313" key="2">
    <source>
        <dbReference type="Proteomes" id="UP001151582"/>
    </source>
</evidence>
<reference evidence="1" key="1">
    <citation type="submission" date="2022-07" db="EMBL/GenBank/DDBJ databases">
        <title>Phylogenomic reconstructions and comparative analyses of Kickxellomycotina fungi.</title>
        <authorList>
            <person name="Reynolds N.K."/>
            <person name="Stajich J.E."/>
            <person name="Barry K."/>
            <person name="Grigoriev I.V."/>
            <person name="Crous P."/>
            <person name="Smith M.E."/>
        </authorList>
    </citation>
    <scope>NUCLEOTIDE SEQUENCE</scope>
    <source>
        <strain evidence="1">RSA 567</strain>
    </source>
</reference>
<proteinExistence type="predicted"/>
<name>A0A9W8EAP2_9FUNG</name>
<protein>
    <submittedName>
        <fullName evidence="1">Uncharacterized protein</fullName>
    </submittedName>
</protein>